<dbReference type="Proteomes" id="UP000159249">
    <property type="component" value="Segment"/>
</dbReference>
<reference evidence="8" key="3">
    <citation type="submission" date="2018-12" db="EMBL/GenBank/DDBJ databases">
        <authorList>
            <person name="Camiolo S."/>
        </authorList>
    </citation>
    <scope>NUCLEOTIDE SEQUENCE</scope>
    <source>
        <strain evidence="9">PAT_H_5</strain>
        <strain evidence="8">PAT_K_49</strain>
    </source>
</reference>
<evidence type="ECO:0000313" key="12">
    <source>
        <dbReference type="Proteomes" id="UP000169234"/>
    </source>
</evidence>
<feature type="transmembrane region" description="Helical" evidence="2">
    <location>
        <begin position="68"/>
        <end position="90"/>
    </location>
</feature>
<dbReference type="EMBL" id="KP745683">
    <property type="protein sequence ID" value="AKI16059.1"/>
    <property type="molecule type" value="Genomic_DNA"/>
</dbReference>
<dbReference type="Proteomes" id="UP000115049">
    <property type="component" value="Segment"/>
</dbReference>
<evidence type="ECO:0000313" key="8">
    <source>
        <dbReference type="EMBL" id="VDY03034.1"/>
    </source>
</evidence>
<dbReference type="Proteomes" id="UP000109830">
    <property type="component" value="Segment"/>
</dbReference>
<feature type="transmembrane region" description="Helical" evidence="2">
    <location>
        <begin position="180"/>
        <end position="198"/>
    </location>
</feature>
<dbReference type="EMBL" id="KP745677">
    <property type="protein sequence ID" value="AKI15057.1"/>
    <property type="molecule type" value="Genomic_DNA"/>
</dbReference>
<keyword evidence="2" id="KW-0812">Transmembrane</keyword>
<dbReference type="EMBL" id="LR131946">
    <property type="protein sequence ID" value="VDY03034.1"/>
    <property type="molecule type" value="Genomic_DNA"/>
</dbReference>
<feature type="transmembrane region" description="Helical" evidence="2">
    <location>
        <begin position="102"/>
        <end position="120"/>
    </location>
</feature>
<evidence type="ECO:0000313" key="10">
    <source>
        <dbReference type="Proteomes" id="UP000109830"/>
    </source>
</evidence>
<evidence type="ECO:0000313" key="9">
    <source>
        <dbReference type="EMBL" id="VDY03203.1"/>
    </source>
</evidence>
<dbReference type="EMBL" id="LR131945">
    <property type="protein sequence ID" value="VDY03203.1"/>
    <property type="molecule type" value="Genomic_DNA"/>
</dbReference>
<keyword evidence="2" id="KW-1133">Transmembrane helix</keyword>
<feature type="transmembrane region" description="Helical" evidence="2">
    <location>
        <begin position="127"/>
        <end position="147"/>
    </location>
</feature>
<dbReference type="Proteomes" id="UP000120041">
    <property type="component" value="Segment"/>
</dbReference>
<feature type="transmembrane region" description="Helical" evidence="2">
    <location>
        <begin position="245"/>
        <end position="267"/>
    </location>
</feature>
<evidence type="ECO:0000313" key="6">
    <source>
        <dbReference type="EMBL" id="AKI16059.1"/>
    </source>
</evidence>
<dbReference type="Proteomes" id="UP000169234">
    <property type="component" value="Genome"/>
</dbReference>
<name>A0A0A0PPT7_HCMV</name>
<evidence type="ECO:0000313" key="3">
    <source>
        <dbReference type="EMBL" id="AHJ86238.1"/>
    </source>
</evidence>
<evidence type="ECO:0000256" key="1">
    <source>
        <dbReference type="SAM" id="MobiDB-lite"/>
    </source>
</evidence>
<feature type="compositionally biased region" description="Low complexity" evidence="1">
    <location>
        <begin position="1"/>
        <end position="13"/>
    </location>
</feature>
<evidence type="ECO:0000313" key="7">
    <source>
        <dbReference type="EMBL" id="AKI23245.1"/>
    </source>
</evidence>
<evidence type="ECO:0000313" key="11">
    <source>
        <dbReference type="Proteomes" id="UP000115049"/>
    </source>
</evidence>
<evidence type="ECO:0000256" key="2">
    <source>
        <dbReference type="SAM" id="Phobius"/>
    </source>
</evidence>
<dbReference type="EMBL" id="KP745726">
    <property type="protein sequence ID" value="AKI23245.1"/>
    <property type="molecule type" value="Genomic_DNA"/>
</dbReference>
<evidence type="ECO:0000313" key="4">
    <source>
        <dbReference type="EMBL" id="AKI07865.1"/>
    </source>
</evidence>
<reference evidence="10 11" key="2">
    <citation type="journal article" date="2015" name="J. Virol.">
        <title>High-throughput analysis of human cytomegalovirus genome diversity highlights the widespread occurrence of gene-disrupting mutations and pervasive recombination.</title>
        <authorList>
            <person name="Sijmons S."/>
            <person name="Thys K."/>
            <person name="Mbong Ngwese M."/>
            <person name="Van Damme E."/>
            <person name="Dvorak J."/>
            <person name="Van Loock M."/>
            <person name="Li G."/>
            <person name="Tachezy R."/>
            <person name="Busson L."/>
            <person name="Aerssens J."/>
            <person name="Van Ranst M."/>
            <person name="Maes P."/>
        </authorList>
    </citation>
    <scope>NUCLEOTIDE SEQUENCE [LARGE SCALE GENOMIC DNA]</scope>
    <source>
        <strain evidence="5">BE/1/2010</strain>
        <strain evidence="6">BE/12/2011</strain>
        <strain evidence="7">BE/30/2010</strain>
        <strain evidence="4">BE/32/2010</strain>
    </source>
</reference>
<gene>
    <name evidence="3" type="primary">US14</name>
</gene>
<proteinExistence type="predicted"/>
<keyword evidence="2" id="KW-0472">Membrane</keyword>
<dbReference type="EMBL" id="KJ361971">
    <property type="protein sequence ID" value="AHJ86238.1"/>
    <property type="molecule type" value="Genomic_DNA"/>
</dbReference>
<evidence type="ECO:0000313" key="5">
    <source>
        <dbReference type="EMBL" id="AKI15057.1"/>
    </source>
</evidence>
<reference evidence="3 12" key="1">
    <citation type="submission" date="2014-01" db="EMBL/GenBank/DDBJ databases">
        <title>Diversity of human cytomegalovirus.</title>
        <authorList>
            <person name="Wilkie G.S."/>
            <person name="Zavattoni M."/>
            <person name="Davison A.J."/>
        </authorList>
    </citation>
    <scope>NUCLEOTIDE SEQUENCE [LARGE SCALE GENOMIC DNA]</scope>
    <source>
        <strain evidence="3">UKNEQAS1</strain>
    </source>
</reference>
<feature type="transmembrane region" description="Helical" evidence="2">
    <location>
        <begin position="153"/>
        <end position="173"/>
    </location>
</feature>
<feature type="region of interest" description="Disordered" evidence="1">
    <location>
        <begin position="1"/>
        <end position="28"/>
    </location>
</feature>
<protein>
    <submittedName>
        <fullName evidence="3">Membrane protein US14</fullName>
    </submittedName>
</protein>
<dbReference type="EMBL" id="KP745634">
    <property type="protein sequence ID" value="AKI07865.1"/>
    <property type="molecule type" value="Genomic_DNA"/>
</dbReference>
<feature type="transmembrane region" description="Helical" evidence="2">
    <location>
        <begin position="204"/>
        <end position="225"/>
    </location>
</feature>
<accession>A0A0A0PPT7</accession>
<sequence length="310" mass="34279">METVSTQRETASSETERTREAASAETTDATFRSLEEGSTISSRYSETASTASEDAVCWLRRTAIVLRVYGLLTLETAFSVLISALVWLGYPSLGYECRDDPSPLLLSCTPVLVLGALELTDHRHPSNGLVFALYVALLSFTTAGLNLCATAPIGISSLILTWTLFVACNGVAWEHRLSSVWRDALFTSTLLTVMVSVLASTYTWLHKTLLCLYTVFVGCILAVLFQDVRYIATKMPVSHVIRSSLVLYATETLIYHTTLLMLTPVVWSARWDQMFSYLAKLGTYHHYRVDNGTLSVILNSTTATFQSRVA</sequence>
<organismHost>
    <name type="scientific">Homo sapiens</name>
    <name type="common">Human</name>
    <dbReference type="NCBI Taxonomy" id="9606"/>
</organismHost>
<organism evidence="3 12">
    <name type="scientific">Human cytomegalovirus</name>
    <name type="common">HHV-5</name>
    <name type="synonym">Human herpesvirus 5</name>
    <dbReference type="NCBI Taxonomy" id="10359"/>
    <lineage>
        <taxon>Viruses</taxon>
        <taxon>Duplodnaviria</taxon>
        <taxon>Heunggongvirae</taxon>
        <taxon>Peploviricota</taxon>
        <taxon>Herviviricetes</taxon>
        <taxon>Herpesvirales</taxon>
        <taxon>Orthoherpesviridae</taxon>
        <taxon>Betaherpesvirinae</taxon>
        <taxon>Cytomegalovirus</taxon>
        <taxon>Cytomegalovirus humanbeta5</taxon>
    </lineage>
</organism>